<accession>A0A8I2YJZ6</accession>
<dbReference type="GO" id="GO:0000506">
    <property type="term" value="C:glycosylphosphatidylinositol-N-acetylglucosaminyltransferase (GPI-GnT) complex"/>
    <property type="evidence" value="ECO:0007669"/>
    <property type="project" value="TreeGrafter"/>
</dbReference>
<proteinExistence type="predicted"/>
<dbReference type="Pfam" id="PF13692">
    <property type="entry name" value="Glyco_trans_1_4"/>
    <property type="match status" value="1"/>
</dbReference>
<dbReference type="GO" id="GO:0017176">
    <property type="term" value="F:phosphatidylinositol N-acetylglucosaminyltransferase activity"/>
    <property type="evidence" value="ECO:0007669"/>
    <property type="project" value="TreeGrafter"/>
</dbReference>
<dbReference type="Gene3D" id="3.40.50.2000">
    <property type="entry name" value="Glycogen Phosphorylase B"/>
    <property type="match status" value="1"/>
</dbReference>
<gene>
    <name evidence="1" type="ORF">JVT61DRAFT_5901</name>
</gene>
<dbReference type="PANTHER" id="PTHR45871">
    <property type="entry name" value="N-ACETYLGLUCOSAMINYL-PHOSPHATIDYLINOSITOL BIOSYNTHETIC PROTEIN"/>
    <property type="match status" value="1"/>
</dbReference>
<dbReference type="PANTHER" id="PTHR45871:SF1">
    <property type="entry name" value="PHOSPHATIDYLINOSITOL N-ACETYLGLUCOSAMINYLTRANSFERASE SUBUNIT A"/>
    <property type="match status" value="1"/>
</dbReference>
<dbReference type="SUPFAM" id="SSF53756">
    <property type="entry name" value="UDP-Glycosyltransferase/glycogen phosphorylase"/>
    <property type="match status" value="1"/>
</dbReference>
<keyword evidence="2" id="KW-1185">Reference proteome</keyword>
<reference evidence="1" key="1">
    <citation type="submission" date="2021-03" db="EMBL/GenBank/DDBJ databases">
        <title>Evolutionary innovations through gain and loss of genes in the ectomycorrhizal Boletales.</title>
        <authorList>
            <person name="Wu G."/>
            <person name="Miyauchi S."/>
            <person name="Morin E."/>
            <person name="Yang Z.-L."/>
            <person name="Xu J."/>
            <person name="Martin F.M."/>
        </authorList>
    </citation>
    <scope>NUCLEOTIDE SEQUENCE</scope>
    <source>
        <strain evidence="1">BR01</strain>
    </source>
</reference>
<protein>
    <recommendedName>
        <fullName evidence="3">Glycosyl transferase family 1 domain-containing protein</fullName>
    </recommendedName>
</protein>
<evidence type="ECO:0008006" key="3">
    <source>
        <dbReference type="Google" id="ProtNLM"/>
    </source>
</evidence>
<evidence type="ECO:0000313" key="1">
    <source>
        <dbReference type="EMBL" id="KAG6373759.1"/>
    </source>
</evidence>
<name>A0A8I2YJZ6_9AGAM</name>
<comment type="caution">
    <text evidence="1">The sequence shown here is derived from an EMBL/GenBank/DDBJ whole genome shotgun (WGS) entry which is preliminary data.</text>
</comment>
<organism evidence="1 2">
    <name type="scientific">Boletus reticuloceps</name>
    <dbReference type="NCBI Taxonomy" id="495285"/>
    <lineage>
        <taxon>Eukaryota</taxon>
        <taxon>Fungi</taxon>
        <taxon>Dikarya</taxon>
        <taxon>Basidiomycota</taxon>
        <taxon>Agaricomycotina</taxon>
        <taxon>Agaricomycetes</taxon>
        <taxon>Agaricomycetidae</taxon>
        <taxon>Boletales</taxon>
        <taxon>Boletineae</taxon>
        <taxon>Boletaceae</taxon>
        <taxon>Boletoideae</taxon>
        <taxon>Boletus</taxon>
    </lineage>
</organism>
<dbReference type="AlphaFoldDB" id="A0A8I2YJZ6"/>
<dbReference type="EMBL" id="JAGFBS010000020">
    <property type="protein sequence ID" value="KAG6373759.1"/>
    <property type="molecule type" value="Genomic_DNA"/>
</dbReference>
<sequence>MAPGLILSPIKDIDGAPCPVMRERRVFPNINLIVDWIKLLGPVRHRDVHDVLICGSIFLNTSLTEAFGIAILEVACTGLYIVSTRVGGVPDILPQDMILFANPDEDDAIPPFLFFLSFFLQRAHCFTHTNTDHPHIDIFGMFFDIVTRGAHNPLEAHTCVTRFYDWAHIAEHIKVVYDAVVQSEPIDFETCVRRCVNNVVEPVCGAHLHYHLCLDVYAFLFSPQGRDRT</sequence>
<dbReference type="GO" id="GO:0006506">
    <property type="term" value="P:GPI anchor biosynthetic process"/>
    <property type="evidence" value="ECO:0007669"/>
    <property type="project" value="TreeGrafter"/>
</dbReference>
<evidence type="ECO:0000313" key="2">
    <source>
        <dbReference type="Proteomes" id="UP000683000"/>
    </source>
</evidence>
<dbReference type="OrthoDB" id="734129at2759"/>
<dbReference type="Proteomes" id="UP000683000">
    <property type="component" value="Unassembled WGS sequence"/>
</dbReference>